<dbReference type="InterPro" id="IPR051470">
    <property type="entry name" value="Thiol:disulfide_interchange"/>
</dbReference>
<dbReference type="OrthoDB" id="117402at2"/>
<keyword evidence="4" id="KW-1185">Reference proteome</keyword>
<dbReference type="Gene3D" id="3.40.30.10">
    <property type="entry name" value="Glutaredoxin"/>
    <property type="match status" value="1"/>
</dbReference>
<comment type="caution">
    <text evidence="3">The sequence shown here is derived from an EMBL/GenBank/DDBJ whole genome shotgun (WGS) entry which is preliminary data.</text>
</comment>
<protein>
    <recommendedName>
        <fullName evidence="2">Thioredoxin domain-containing protein</fullName>
    </recommendedName>
</protein>
<name>A0A372IMZ0_9BACT</name>
<sequence>MHTLRSRPAERWIDLYRTRFLQGCLVLLLLAAGCKAQTAPVDSAPSAVDRKIELLVRSELNVPPQYSVAVGPHTRSDIPGYDTITITFSLPGHPDHTQTLDYLISKDGNTLARLAKWDISKDPAAVFPIANRPIRGNPAAKVTIVNFDDLECPYCARMHAEFFPATLERYKDLIRIIYLDYPLTELHPWAMHAAVNANCLAAENPIAYWNYVDYLHTHGEDVSGPDHDPAKSAAMLDKLARQEGTRQNVDAVKLDACITKQDDSQIRAEMHVGDRLGVNATPTFFVNGDRWSGALPAADLDLMIDRALRAAGQTPPVEQKVAPATPSQESKPAGATPSE</sequence>
<organism evidence="3 4">
    <name type="scientific">Paracidobacterium acidisoli</name>
    <dbReference type="NCBI Taxonomy" id="2303751"/>
    <lineage>
        <taxon>Bacteria</taxon>
        <taxon>Pseudomonadati</taxon>
        <taxon>Acidobacteriota</taxon>
        <taxon>Terriglobia</taxon>
        <taxon>Terriglobales</taxon>
        <taxon>Acidobacteriaceae</taxon>
        <taxon>Paracidobacterium</taxon>
    </lineage>
</organism>
<dbReference type="PANTHER" id="PTHR35272">
    <property type="entry name" value="THIOL:DISULFIDE INTERCHANGE PROTEIN DSBC-RELATED"/>
    <property type="match status" value="1"/>
</dbReference>
<feature type="region of interest" description="Disordered" evidence="1">
    <location>
        <begin position="311"/>
        <end position="339"/>
    </location>
</feature>
<dbReference type="InterPro" id="IPR013766">
    <property type="entry name" value="Thioredoxin_domain"/>
</dbReference>
<dbReference type="InterPro" id="IPR012336">
    <property type="entry name" value="Thioredoxin-like_fold"/>
</dbReference>
<evidence type="ECO:0000259" key="2">
    <source>
        <dbReference type="PROSITE" id="PS51352"/>
    </source>
</evidence>
<evidence type="ECO:0000256" key="1">
    <source>
        <dbReference type="SAM" id="MobiDB-lite"/>
    </source>
</evidence>
<dbReference type="Pfam" id="PF13462">
    <property type="entry name" value="Thioredoxin_4"/>
    <property type="match status" value="1"/>
</dbReference>
<dbReference type="Proteomes" id="UP000264702">
    <property type="component" value="Unassembled WGS sequence"/>
</dbReference>
<dbReference type="PROSITE" id="PS51257">
    <property type="entry name" value="PROKAR_LIPOPROTEIN"/>
    <property type="match status" value="1"/>
</dbReference>
<dbReference type="AlphaFoldDB" id="A0A372IMZ0"/>
<dbReference type="PROSITE" id="PS51352">
    <property type="entry name" value="THIOREDOXIN_2"/>
    <property type="match status" value="1"/>
</dbReference>
<evidence type="ECO:0000313" key="4">
    <source>
        <dbReference type="Proteomes" id="UP000264702"/>
    </source>
</evidence>
<dbReference type="SUPFAM" id="SSF52833">
    <property type="entry name" value="Thioredoxin-like"/>
    <property type="match status" value="1"/>
</dbReference>
<dbReference type="EMBL" id="QVQT01000004">
    <property type="protein sequence ID" value="RFU16119.1"/>
    <property type="molecule type" value="Genomic_DNA"/>
</dbReference>
<dbReference type="PANTHER" id="PTHR35272:SF3">
    <property type="entry name" value="THIOL:DISULFIDE INTERCHANGE PROTEIN DSBC"/>
    <property type="match status" value="1"/>
</dbReference>
<reference evidence="3 4" key="1">
    <citation type="submission" date="2018-08" db="EMBL/GenBank/DDBJ databases">
        <title>Acidipila sp. 4G-K13, an acidobacterium isolated from forest soil.</title>
        <authorList>
            <person name="Gao Z.-H."/>
            <person name="Qiu L.-H."/>
        </authorList>
    </citation>
    <scope>NUCLEOTIDE SEQUENCE [LARGE SCALE GENOMIC DNA]</scope>
    <source>
        <strain evidence="3 4">4G-K13</strain>
    </source>
</reference>
<dbReference type="InterPro" id="IPR036249">
    <property type="entry name" value="Thioredoxin-like_sf"/>
</dbReference>
<gene>
    <name evidence="3" type="ORF">D0Y96_11905</name>
</gene>
<proteinExistence type="predicted"/>
<feature type="domain" description="Thioredoxin" evidence="2">
    <location>
        <begin position="89"/>
        <end position="309"/>
    </location>
</feature>
<accession>A0A372IMZ0</accession>
<evidence type="ECO:0000313" key="3">
    <source>
        <dbReference type="EMBL" id="RFU16119.1"/>
    </source>
</evidence>